<dbReference type="AlphaFoldDB" id="A0AAQ4EZY9"/>
<proteinExistence type="predicted"/>
<dbReference type="Pfam" id="PF00561">
    <property type="entry name" value="Abhydrolase_1"/>
    <property type="match status" value="1"/>
</dbReference>
<dbReference type="InterPro" id="IPR029058">
    <property type="entry name" value="AB_hydrolase_fold"/>
</dbReference>
<comment type="caution">
    <text evidence="2">The sequence shown here is derived from an EMBL/GenBank/DDBJ whole genome shotgun (WGS) entry which is preliminary data.</text>
</comment>
<dbReference type="EMBL" id="JARKHS020009214">
    <property type="protein sequence ID" value="KAK8780068.1"/>
    <property type="molecule type" value="Genomic_DNA"/>
</dbReference>
<sequence>MMTLYRRVDMLVSHSSAAFPAVQLTAEHTGSVTVKSLALLMPATGSSVSSMRHPLLVNPLTDWLLRSGHVLGPLTSFLSSAMVLIRHPLRRRMHDVYFAYLSTVGVDDARLPRLGAALGGSDPGATLVALRPLHRSAAVVARVSQGTTKRSLEPVPLPYKERQAVVTTCADLYKKWRAEGRHGYRRAPETGAQVPVVYVHTGMDRAERGDRDKRPLALLLTGAPGQYSDYSHNIPHLDQNGADVLCVNWPNFTFSRQTGYWWHSCDEKANLIVDLLKQLGIKKVDMLVAHSTGSPPALQLAAQQPGIQVKSLVLFMPIASRLFQGGKYPLLFNAVTQWVLKARGGATFITPYFQSVMALSKHPTRGRAYDVYFAYLSSAGYEEAEIEQHIATLRKRALPTLLMFSNNDRLLSVEDNHLLMRRLGHDPQRTWLYDAGGNLVRKGDSGVVKAIELDKGSHYGFIRFADIANEALVELLNSVGR</sequence>
<accession>A0AAQ4EZY9</accession>
<reference evidence="2 3" key="1">
    <citation type="journal article" date="2023" name="Arcadia Sci">
        <title>De novo assembly of a long-read Amblyomma americanum tick genome.</title>
        <authorList>
            <person name="Chou S."/>
            <person name="Poskanzer K.E."/>
            <person name="Rollins M."/>
            <person name="Thuy-Boun P.S."/>
        </authorList>
    </citation>
    <scope>NUCLEOTIDE SEQUENCE [LARGE SCALE GENOMIC DNA]</scope>
    <source>
        <strain evidence="2">F_SG_1</strain>
        <tissue evidence="2">Salivary glands</tissue>
    </source>
</reference>
<dbReference type="PANTHER" id="PTHR47533">
    <property type="entry name" value="PROTEIN CBG21859"/>
    <property type="match status" value="1"/>
</dbReference>
<gene>
    <name evidence="2" type="ORF">V5799_018592</name>
</gene>
<feature type="domain" description="AB hydrolase-1" evidence="1">
    <location>
        <begin position="218"/>
        <end position="437"/>
    </location>
</feature>
<dbReference type="Gene3D" id="3.40.50.1820">
    <property type="entry name" value="alpha/beta hydrolase"/>
    <property type="match status" value="1"/>
</dbReference>
<dbReference type="PANTHER" id="PTHR47533:SF4">
    <property type="entry name" value="AB HYDROLASE-1 DOMAIN-CONTAINING PROTEIN"/>
    <property type="match status" value="1"/>
</dbReference>
<name>A0AAQ4EZY9_AMBAM</name>
<protein>
    <recommendedName>
        <fullName evidence="1">AB hydrolase-1 domain-containing protein</fullName>
    </recommendedName>
</protein>
<keyword evidence="3" id="KW-1185">Reference proteome</keyword>
<organism evidence="2 3">
    <name type="scientific">Amblyomma americanum</name>
    <name type="common">Lone star tick</name>
    <dbReference type="NCBI Taxonomy" id="6943"/>
    <lineage>
        <taxon>Eukaryota</taxon>
        <taxon>Metazoa</taxon>
        <taxon>Ecdysozoa</taxon>
        <taxon>Arthropoda</taxon>
        <taxon>Chelicerata</taxon>
        <taxon>Arachnida</taxon>
        <taxon>Acari</taxon>
        <taxon>Parasitiformes</taxon>
        <taxon>Ixodida</taxon>
        <taxon>Ixodoidea</taxon>
        <taxon>Ixodidae</taxon>
        <taxon>Amblyomminae</taxon>
        <taxon>Amblyomma</taxon>
    </lineage>
</organism>
<dbReference type="Proteomes" id="UP001321473">
    <property type="component" value="Unassembled WGS sequence"/>
</dbReference>
<dbReference type="InterPro" id="IPR000073">
    <property type="entry name" value="AB_hydrolase_1"/>
</dbReference>
<dbReference type="SUPFAM" id="SSF53474">
    <property type="entry name" value="alpha/beta-Hydrolases"/>
    <property type="match status" value="1"/>
</dbReference>
<evidence type="ECO:0000313" key="3">
    <source>
        <dbReference type="Proteomes" id="UP001321473"/>
    </source>
</evidence>
<evidence type="ECO:0000313" key="2">
    <source>
        <dbReference type="EMBL" id="KAK8780068.1"/>
    </source>
</evidence>
<evidence type="ECO:0000259" key="1">
    <source>
        <dbReference type="Pfam" id="PF00561"/>
    </source>
</evidence>